<dbReference type="InterPro" id="IPR046144">
    <property type="entry name" value="DUF6146"/>
</dbReference>
<name>A0A918SBI9_9FLAO</name>
<comment type="caution">
    <text evidence="1">The sequence shown here is derived from an EMBL/GenBank/DDBJ whole genome shotgun (WGS) entry which is preliminary data.</text>
</comment>
<organism evidence="1 2">
    <name type="scientific">Salinimicrobium marinum</name>
    <dbReference type="NCBI Taxonomy" id="680283"/>
    <lineage>
        <taxon>Bacteria</taxon>
        <taxon>Pseudomonadati</taxon>
        <taxon>Bacteroidota</taxon>
        <taxon>Flavobacteriia</taxon>
        <taxon>Flavobacteriales</taxon>
        <taxon>Flavobacteriaceae</taxon>
        <taxon>Salinimicrobium</taxon>
    </lineage>
</organism>
<evidence type="ECO:0000313" key="2">
    <source>
        <dbReference type="Proteomes" id="UP000610456"/>
    </source>
</evidence>
<sequence>MLTYIKENTMKNLLYFLLLGLFIYSCSTTQSRNGVLYGEEGLGPYDTTDTAAANDTVRIANDSLEYEIIIIEPGFSTFLNSIARPEGYYSQSYLENKNRFLVADYNQRVQQPFRYDANIYEQQINYDPQIDYGYEVNYKLYYWFVYLSQRYNQRFSVPTRI</sequence>
<dbReference type="EMBL" id="BMXB01000002">
    <property type="protein sequence ID" value="GHA31279.1"/>
    <property type="molecule type" value="Genomic_DNA"/>
</dbReference>
<dbReference type="Proteomes" id="UP000610456">
    <property type="component" value="Unassembled WGS sequence"/>
</dbReference>
<keyword evidence="2" id="KW-1185">Reference proteome</keyword>
<proteinExistence type="predicted"/>
<gene>
    <name evidence="1" type="ORF">GCM10007103_11050</name>
</gene>
<protein>
    <submittedName>
        <fullName evidence="1">Uncharacterized protein</fullName>
    </submittedName>
</protein>
<reference evidence="1" key="1">
    <citation type="journal article" date="2014" name="Int. J. Syst. Evol. Microbiol.">
        <title>Complete genome sequence of Corynebacterium casei LMG S-19264T (=DSM 44701T), isolated from a smear-ripened cheese.</title>
        <authorList>
            <consortium name="US DOE Joint Genome Institute (JGI-PGF)"/>
            <person name="Walter F."/>
            <person name="Albersmeier A."/>
            <person name="Kalinowski J."/>
            <person name="Ruckert C."/>
        </authorList>
    </citation>
    <scope>NUCLEOTIDE SEQUENCE</scope>
    <source>
        <strain evidence="1">KCTC 12719</strain>
    </source>
</reference>
<dbReference type="AlphaFoldDB" id="A0A918SBI9"/>
<accession>A0A918SBI9</accession>
<dbReference type="PROSITE" id="PS51257">
    <property type="entry name" value="PROKAR_LIPOPROTEIN"/>
    <property type="match status" value="1"/>
</dbReference>
<dbReference type="Pfam" id="PF19643">
    <property type="entry name" value="DUF6146"/>
    <property type="match status" value="1"/>
</dbReference>
<evidence type="ECO:0000313" key="1">
    <source>
        <dbReference type="EMBL" id="GHA31279.1"/>
    </source>
</evidence>
<reference evidence="1" key="2">
    <citation type="submission" date="2020-09" db="EMBL/GenBank/DDBJ databases">
        <authorList>
            <person name="Sun Q."/>
            <person name="Kim S."/>
        </authorList>
    </citation>
    <scope>NUCLEOTIDE SEQUENCE</scope>
    <source>
        <strain evidence="1">KCTC 12719</strain>
    </source>
</reference>